<evidence type="ECO:0000313" key="1">
    <source>
        <dbReference type="EMBL" id="KAF0540791.1"/>
    </source>
</evidence>
<accession>A0A8H4ERD5</accession>
<sequence>MSISDNSHVIIPIEDVPYENKKISKIVCLSHLKYVALLYEDNDISIWSVVGQEKYLKHEKTFRIYNICTKRKNEKFFAISNDSISLNKVDPNVNKIDPNDPYYFKTFDFETKKKLSLTFPDWQKEIDFLSFDDNGNIIMDYIPESIEISDDEELLLDTNSITTPSKKTIDIITKMINNNDYDTDIKEFYGKFLKWNLELNDNSVKLQYSNLDVKFCQEKTKLFEVFLKDNIADEVYLTFYGKFLMKTLISAKSGKWIQSLGKSCIGKCLHDNNHLISKISLLSIIFAGNKFYWLSENHPEFMANILSMIGF</sequence>
<comment type="caution">
    <text evidence="1">The sequence shown here is derived from an EMBL/GenBank/DDBJ whole genome shotgun (WGS) entry which is preliminary data.</text>
</comment>
<evidence type="ECO:0000313" key="2">
    <source>
        <dbReference type="Proteomes" id="UP000439903"/>
    </source>
</evidence>
<dbReference type="Proteomes" id="UP000439903">
    <property type="component" value="Unassembled WGS sequence"/>
</dbReference>
<protein>
    <submittedName>
        <fullName evidence="1">Uncharacterized protein</fullName>
    </submittedName>
</protein>
<keyword evidence="2" id="KW-1185">Reference proteome</keyword>
<proteinExistence type="predicted"/>
<dbReference type="AlphaFoldDB" id="A0A8H4ERD5"/>
<name>A0A8H4ERD5_GIGMA</name>
<gene>
    <name evidence="1" type="ORF">F8M41_006260</name>
</gene>
<reference evidence="1 2" key="1">
    <citation type="journal article" date="2019" name="Environ. Microbiol.">
        <title>At the nexus of three kingdoms: the genome of the mycorrhizal fungus Gigaspora margarita provides insights into plant, endobacterial and fungal interactions.</title>
        <authorList>
            <person name="Venice F."/>
            <person name="Ghignone S."/>
            <person name="Salvioli di Fossalunga A."/>
            <person name="Amselem J."/>
            <person name="Novero M."/>
            <person name="Xianan X."/>
            <person name="Sedzielewska Toro K."/>
            <person name="Morin E."/>
            <person name="Lipzen A."/>
            <person name="Grigoriev I.V."/>
            <person name="Henrissat B."/>
            <person name="Martin F.M."/>
            <person name="Bonfante P."/>
        </authorList>
    </citation>
    <scope>NUCLEOTIDE SEQUENCE [LARGE SCALE GENOMIC DNA]</scope>
    <source>
        <strain evidence="1 2">BEG34</strain>
    </source>
</reference>
<organism evidence="1 2">
    <name type="scientific">Gigaspora margarita</name>
    <dbReference type="NCBI Taxonomy" id="4874"/>
    <lineage>
        <taxon>Eukaryota</taxon>
        <taxon>Fungi</taxon>
        <taxon>Fungi incertae sedis</taxon>
        <taxon>Mucoromycota</taxon>
        <taxon>Glomeromycotina</taxon>
        <taxon>Glomeromycetes</taxon>
        <taxon>Diversisporales</taxon>
        <taxon>Gigasporaceae</taxon>
        <taxon>Gigaspora</taxon>
    </lineage>
</organism>
<dbReference type="EMBL" id="WTPW01000162">
    <property type="protein sequence ID" value="KAF0540791.1"/>
    <property type="molecule type" value="Genomic_DNA"/>
</dbReference>